<dbReference type="GO" id="GO:0051015">
    <property type="term" value="F:actin filament binding"/>
    <property type="evidence" value="ECO:0007669"/>
    <property type="project" value="TreeGrafter"/>
</dbReference>
<dbReference type="InParanoid" id="A0A3N4MP98"/>
<dbReference type="OrthoDB" id="340550at2759"/>
<evidence type="ECO:0000256" key="3">
    <source>
        <dbReference type="ARBA" id="ARBA00022467"/>
    </source>
</evidence>
<dbReference type="PRINTS" id="PR00191">
    <property type="entry name" value="FACTINCAPA"/>
</dbReference>
<dbReference type="GO" id="GO:0051016">
    <property type="term" value="P:barbed-end actin filament capping"/>
    <property type="evidence" value="ECO:0007669"/>
    <property type="project" value="UniProtKB-UniRule"/>
</dbReference>
<dbReference type="GO" id="GO:0030479">
    <property type="term" value="C:actin cortical patch"/>
    <property type="evidence" value="ECO:0007669"/>
    <property type="project" value="TreeGrafter"/>
</dbReference>
<dbReference type="FunFam" id="3.90.1150.210:FF:000003">
    <property type="entry name" value="F-actin-capping protein subunit alpha"/>
    <property type="match status" value="1"/>
</dbReference>
<dbReference type="AlphaFoldDB" id="A0A3N4MP98"/>
<dbReference type="EMBL" id="ML121527">
    <property type="protein sequence ID" value="RPB29555.1"/>
    <property type="molecule type" value="Genomic_DNA"/>
</dbReference>
<evidence type="ECO:0000256" key="4">
    <source>
        <dbReference type="ARBA" id="ARBA00023203"/>
    </source>
</evidence>
<dbReference type="InterPro" id="IPR017865">
    <property type="entry name" value="F-actin_cap_asu_CS"/>
</dbReference>
<dbReference type="Proteomes" id="UP000267821">
    <property type="component" value="Unassembled WGS sequence"/>
</dbReference>
<dbReference type="PROSITE" id="PS00748">
    <property type="entry name" value="F_ACTIN_CAPPING_A_1"/>
    <property type="match status" value="1"/>
</dbReference>
<dbReference type="FunCoup" id="A0A3N4MP98">
    <property type="interactions" value="797"/>
</dbReference>
<keyword evidence="3 6" id="KW-0117">Actin capping</keyword>
<protein>
    <recommendedName>
        <fullName evidence="2 6">F-actin-capping protein subunit alpha</fullName>
    </recommendedName>
</protein>
<dbReference type="STRING" id="1051890.A0A3N4MP98"/>
<sequence length="276" mass="30627">MNIAEKIEITSSFVLDAPPGELNEVLGDIKSLVADSPEVVKGLGPALERHNKEQLSAVKLPGSSKSALLSEFNCLPDGRFFDVECSSSWSYDHKPSNVQSYTLESEYAGLVKSLLRDLDNYVKEHYPASPLSGVYPYENDSSIAIVVVGNKYSPSNFWNGRWRSIYTYTHSTSTLTGTIKVDVHYYEDGNVRLLTKKEISESMRSGASAGDIIKTIAGLEKKYQEELNRAFGALSEGAFKSLRRQLPVTRQKINWDKIMTYRLGQDIGGGRSAGRQ</sequence>
<evidence type="ECO:0000256" key="2">
    <source>
        <dbReference type="ARBA" id="ARBA00014038"/>
    </source>
</evidence>
<comment type="subunit">
    <text evidence="6">Heterodimer of an alpha and a beta subunit.</text>
</comment>
<keyword evidence="4 6" id="KW-0009">Actin-binding</keyword>
<comment type="similarity">
    <text evidence="1 6">Belongs to the F-actin-capping protein alpha subunit family.</text>
</comment>
<dbReference type="GO" id="GO:0030036">
    <property type="term" value="P:actin cytoskeleton organization"/>
    <property type="evidence" value="ECO:0007669"/>
    <property type="project" value="TreeGrafter"/>
</dbReference>
<dbReference type="Gene3D" id="3.90.1150.210">
    <property type="entry name" value="F-actin capping protein, beta subunit"/>
    <property type="match status" value="1"/>
</dbReference>
<evidence type="ECO:0000313" key="7">
    <source>
        <dbReference type="EMBL" id="RPB29555.1"/>
    </source>
</evidence>
<reference evidence="7 8" key="1">
    <citation type="journal article" date="2018" name="Nat. Ecol. Evol.">
        <title>Pezizomycetes genomes reveal the molecular basis of ectomycorrhizal truffle lifestyle.</title>
        <authorList>
            <person name="Murat C."/>
            <person name="Payen T."/>
            <person name="Noel B."/>
            <person name="Kuo A."/>
            <person name="Morin E."/>
            <person name="Chen J."/>
            <person name="Kohler A."/>
            <person name="Krizsan K."/>
            <person name="Balestrini R."/>
            <person name="Da Silva C."/>
            <person name="Montanini B."/>
            <person name="Hainaut M."/>
            <person name="Levati E."/>
            <person name="Barry K.W."/>
            <person name="Belfiori B."/>
            <person name="Cichocki N."/>
            <person name="Clum A."/>
            <person name="Dockter R.B."/>
            <person name="Fauchery L."/>
            <person name="Guy J."/>
            <person name="Iotti M."/>
            <person name="Le Tacon F."/>
            <person name="Lindquist E.A."/>
            <person name="Lipzen A."/>
            <person name="Malagnac F."/>
            <person name="Mello A."/>
            <person name="Molinier V."/>
            <person name="Miyauchi S."/>
            <person name="Poulain J."/>
            <person name="Riccioni C."/>
            <person name="Rubini A."/>
            <person name="Sitrit Y."/>
            <person name="Splivallo R."/>
            <person name="Traeger S."/>
            <person name="Wang M."/>
            <person name="Zifcakova L."/>
            <person name="Wipf D."/>
            <person name="Zambonelli A."/>
            <person name="Paolocci F."/>
            <person name="Nowrousian M."/>
            <person name="Ottonello S."/>
            <person name="Baldrian P."/>
            <person name="Spatafora J.W."/>
            <person name="Henrissat B."/>
            <person name="Nagy L.G."/>
            <person name="Aury J.M."/>
            <person name="Wincker P."/>
            <person name="Grigoriev I.V."/>
            <person name="Bonfante P."/>
            <person name="Martin F.M."/>
        </authorList>
    </citation>
    <scope>NUCLEOTIDE SEQUENCE [LARGE SCALE GENOMIC DNA]</scope>
    <source>
        <strain evidence="7 8">ATCC MYA-4762</strain>
    </source>
</reference>
<accession>A0A3N4MP98</accession>
<dbReference type="PANTHER" id="PTHR10653:SF0">
    <property type="entry name" value="F-ACTIN-CAPPING PROTEIN SUBUNIT ALPHA"/>
    <property type="match status" value="1"/>
</dbReference>
<dbReference type="Pfam" id="PF01267">
    <property type="entry name" value="F-actin_cap_A"/>
    <property type="match status" value="1"/>
</dbReference>
<proteinExistence type="inferred from homology"/>
<organism evidence="7 8">
    <name type="scientific">Terfezia boudieri ATCC MYA-4762</name>
    <dbReference type="NCBI Taxonomy" id="1051890"/>
    <lineage>
        <taxon>Eukaryota</taxon>
        <taxon>Fungi</taxon>
        <taxon>Dikarya</taxon>
        <taxon>Ascomycota</taxon>
        <taxon>Pezizomycotina</taxon>
        <taxon>Pezizomycetes</taxon>
        <taxon>Pezizales</taxon>
        <taxon>Pezizaceae</taxon>
        <taxon>Terfezia</taxon>
    </lineage>
</organism>
<dbReference type="InterPro" id="IPR002189">
    <property type="entry name" value="CapZ_alpha"/>
</dbReference>
<name>A0A3N4MP98_9PEZI</name>
<dbReference type="GO" id="GO:0008290">
    <property type="term" value="C:F-actin capping protein complex"/>
    <property type="evidence" value="ECO:0007669"/>
    <property type="project" value="UniProtKB-UniRule"/>
</dbReference>
<keyword evidence="8" id="KW-1185">Reference proteome</keyword>
<gene>
    <name evidence="7" type="ORF">L211DRAFT_854843</name>
</gene>
<dbReference type="InterPro" id="IPR042489">
    <property type="entry name" value="CapZ_alpha_1"/>
</dbReference>
<dbReference type="PANTHER" id="PTHR10653">
    <property type="entry name" value="F-ACTIN-CAPPING PROTEIN SUBUNIT ALPHA"/>
    <property type="match status" value="1"/>
</dbReference>
<evidence type="ECO:0000256" key="6">
    <source>
        <dbReference type="RuleBase" id="RU365077"/>
    </source>
</evidence>
<evidence type="ECO:0000256" key="5">
    <source>
        <dbReference type="ARBA" id="ARBA00025389"/>
    </source>
</evidence>
<comment type="function">
    <text evidence="5 6">F-actin-capping proteins bind in a Ca(2+)-independent manner to the fast growing ends of actin filaments (barbed end) thereby blocking the exchange of subunits at these ends. Unlike other capping proteins (such as gelsolin and severin), these proteins do not sever actin filaments.</text>
</comment>
<dbReference type="InterPro" id="IPR037282">
    <property type="entry name" value="CapZ_alpha/beta"/>
</dbReference>
<evidence type="ECO:0000256" key="1">
    <source>
        <dbReference type="ARBA" id="ARBA00010479"/>
    </source>
</evidence>
<dbReference type="SUPFAM" id="SSF90096">
    <property type="entry name" value="Subunits of heterodimeric actin filament capping protein Capz"/>
    <property type="match status" value="1"/>
</dbReference>
<dbReference type="Gene3D" id="3.30.1140.60">
    <property type="entry name" value="F-actin capping protein, alpha subunit"/>
    <property type="match status" value="1"/>
</dbReference>
<dbReference type="InterPro" id="IPR042276">
    <property type="entry name" value="CapZ_alpha/beta_2"/>
</dbReference>
<dbReference type="PROSITE" id="PS00749">
    <property type="entry name" value="F_ACTIN_CAPPING_A_2"/>
    <property type="match status" value="1"/>
</dbReference>
<evidence type="ECO:0000313" key="8">
    <source>
        <dbReference type="Proteomes" id="UP000267821"/>
    </source>
</evidence>